<feature type="compositionally biased region" description="Polar residues" evidence="1">
    <location>
        <begin position="313"/>
        <end position="326"/>
    </location>
</feature>
<evidence type="ECO:0000256" key="1">
    <source>
        <dbReference type="SAM" id="MobiDB-lite"/>
    </source>
</evidence>
<dbReference type="PANTHER" id="PTHR46033:SF8">
    <property type="entry name" value="PROTEIN MAINTENANCE OF MERISTEMS-LIKE"/>
    <property type="match status" value="1"/>
</dbReference>
<evidence type="ECO:0000313" key="3">
    <source>
        <dbReference type="EMBL" id="MED6183590.1"/>
    </source>
</evidence>
<keyword evidence="4" id="KW-1185">Reference proteome</keyword>
<feature type="region of interest" description="Disordered" evidence="1">
    <location>
        <begin position="369"/>
        <end position="435"/>
    </location>
</feature>
<proteinExistence type="predicted"/>
<dbReference type="Proteomes" id="UP001341840">
    <property type="component" value="Unassembled WGS sequence"/>
</dbReference>
<dbReference type="InterPro" id="IPR019557">
    <property type="entry name" value="AminoTfrase-like_pln_mobile"/>
</dbReference>
<evidence type="ECO:0000259" key="2">
    <source>
        <dbReference type="Pfam" id="PF10536"/>
    </source>
</evidence>
<evidence type="ECO:0000313" key="4">
    <source>
        <dbReference type="Proteomes" id="UP001341840"/>
    </source>
</evidence>
<dbReference type="PANTHER" id="PTHR46033">
    <property type="entry name" value="PROTEIN MAIN-LIKE 2"/>
    <property type="match status" value="1"/>
</dbReference>
<dbReference type="EMBL" id="JASCZI010181448">
    <property type="protein sequence ID" value="MED6183590.1"/>
    <property type="molecule type" value="Genomic_DNA"/>
</dbReference>
<comment type="caution">
    <text evidence="3">The sequence shown here is derived from an EMBL/GenBank/DDBJ whole genome shotgun (WGS) entry which is preliminary data.</text>
</comment>
<dbReference type="Pfam" id="PF10536">
    <property type="entry name" value="PMD"/>
    <property type="match status" value="1"/>
</dbReference>
<organism evidence="3 4">
    <name type="scientific">Stylosanthes scabra</name>
    <dbReference type="NCBI Taxonomy" id="79078"/>
    <lineage>
        <taxon>Eukaryota</taxon>
        <taxon>Viridiplantae</taxon>
        <taxon>Streptophyta</taxon>
        <taxon>Embryophyta</taxon>
        <taxon>Tracheophyta</taxon>
        <taxon>Spermatophyta</taxon>
        <taxon>Magnoliopsida</taxon>
        <taxon>eudicotyledons</taxon>
        <taxon>Gunneridae</taxon>
        <taxon>Pentapetalae</taxon>
        <taxon>rosids</taxon>
        <taxon>fabids</taxon>
        <taxon>Fabales</taxon>
        <taxon>Fabaceae</taxon>
        <taxon>Papilionoideae</taxon>
        <taxon>50 kb inversion clade</taxon>
        <taxon>dalbergioids sensu lato</taxon>
        <taxon>Dalbergieae</taxon>
        <taxon>Pterocarpus clade</taxon>
        <taxon>Stylosanthes</taxon>
    </lineage>
</organism>
<accession>A0ABU6WGC5</accession>
<dbReference type="InterPro" id="IPR044824">
    <property type="entry name" value="MAIN-like"/>
</dbReference>
<reference evidence="3 4" key="1">
    <citation type="journal article" date="2023" name="Plants (Basel)">
        <title>Bridging the Gap: Combining Genomics and Transcriptomics Approaches to Understand Stylosanthes scabra, an Orphan Legume from the Brazilian Caatinga.</title>
        <authorList>
            <person name="Ferreira-Neto J.R.C."/>
            <person name="da Silva M.D."/>
            <person name="Binneck E."/>
            <person name="de Melo N.F."/>
            <person name="da Silva R.H."/>
            <person name="de Melo A.L.T.M."/>
            <person name="Pandolfi V."/>
            <person name="Bustamante F.O."/>
            <person name="Brasileiro-Vidal A.C."/>
            <person name="Benko-Iseppon A.M."/>
        </authorList>
    </citation>
    <scope>NUCLEOTIDE SEQUENCE [LARGE SCALE GENOMIC DNA]</scope>
    <source>
        <tissue evidence="3">Leaves</tissue>
    </source>
</reference>
<name>A0ABU6WGC5_9FABA</name>
<feature type="region of interest" description="Disordered" evidence="1">
    <location>
        <begin position="227"/>
        <end position="326"/>
    </location>
</feature>
<feature type="domain" description="Aminotransferase-like plant mobile" evidence="2">
    <location>
        <begin position="72"/>
        <end position="199"/>
    </location>
</feature>
<protein>
    <recommendedName>
        <fullName evidence="2">Aminotransferase-like plant mobile domain-containing protein</fullName>
    </recommendedName>
</protein>
<gene>
    <name evidence="3" type="ORF">PIB30_039170</name>
</gene>
<sequence length="435" mass="47884">MGLGDHGGKWFEDMFGQMPPDREQDACTVTFRWLSALSERYRNDPPGFTSGGSLSSIASTTSGDTAGDLQFSWLYRSLCRAANMNAVQLAAPLHLLQSWIFWRFPTLRSYGFDDFVFPLASRWGRYLPTSDKKGPRVIQHRRQLDKITFREFVCLPYRVDVVGAVVRPSILHLDHRALWTSIVPLIYFKSIEWHQFAQVFEVVQSDDPGPSADFLRWWYLAGKEVPSSGQRIPSVATGRDTGRGHIVTDHSTPPVVSGRRCSGQQATSEEDDERGGGGRGYGEGGRGHGEGGDGPPTEQSQGGPSISHAHDVGTSTQAEVPSTPQTRQIVATPTIGSPSQTFLDGLSSPRFLQMMDQILLSEPVSAPSQSFMELGSTPPSAHMPDPSWEMSFMEPTAIPTPPTSPASAEHRDEPPARGRGRRIPRRRGCDTGRHI</sequence>